<dbReference type="OrthoDB" id="292964at2759"/>
<dbReference type="InterPro" id="IPR050164">
    <property type="entry name" value="Peptidase_C19"/>
</dbReference>
<dbReference type="EMBL" id="SRMA01025793">
    <property type="protein sequence ID" value="TRY90837.1"/>
    <property type="molecule type" value="Genomic_DNA"/>
</dbReference>
<gene>
    <name evidence="2" type="ORF">DNTS_020867</name>
</gene>
<dbReference type="GO" id="GO:0016579">
    <property type="term" value="P:protein deubiquitination"/>
    <property type="evidence" value="ECO:0007669"/>
    <property type="project" value="InterPro"/>
</dbReference>
<dbReference type="Proteomes" id="UP000316079">
    <property type="component" value="Unassembled WGS sequence"/>
</dbReference>
<dbReference type="CDD" id="cd02257">
    <property type="entry name" value="Peptidase_C19"/>
    <property type="match status" value="1"/>
</dbReference>
<dbReference type="InterPro" id="IPR001394">
    <property type="entry name" value="Peptidase_C19_UCH"/>
</dbReference>
<evidence type="ECO:0000259" key="1">
    <source>
        <dbReference type="PROSITE" id="PS50235"/>
    </source>
</evidence>
<comment type="caution">
    <text evidence="2">The sequence shown here is derived from an EMBL/GenBank/DDBJ whole genome shotgun (WGS) entry which is preliminary data.</text>
</comment>
<evidence type="ECO:0000313" key="3">
    <source>
        <dbReference type="Proteomes" id="UP000316079"/>
    </source>
</evidence>
<organism evidence="2 3">
    <name type="scientific">Danionella cerebrum</name>
    <dbReference type="NCBI Taxonomy" id="2873325"/>
    <lineage>
        <taxon>Eukaryota</taxon>
        <taxon>Metazoa</taxon>
        <taxon>Chordata</taxon>
        <taxon>Craniata</taxon>
        <taxon>Vertebrata</taxon>
        <taxon>Euteleostomi</taxon>
        <taxon>Actinopterygii</taxon>
        <taxon>Neopterygii</taxon>
        <taxon>Teleostei</taxon>
        <taxon>Ostariophysi</taxon>
        <taxon>Cypriniformes</taxon>
        <taxon>Danionidae</taxon>
        <taxon>Danioninae</taxon>
        <taxon>Danionella</taxon>
    </lineage>
</organism>
<dbReference type="InterPro" id="IPR028889">
    <property type="entry name" value="USP"/>
</dbReference>
<keyword evidence="3" id="KW-1185">Reference proteome</keyword>
<dbReference type="GO" id="GO:0005634">
    <property type="term" value="C:nucleus"/>
    <property type="evidence" value="ECO:0007669"/>
    <property type="project" value="TreeGrafter"/>
</dbReference>
<dbReference type="InterPro" id="IPR038765">
    <property type="entry name" value="Papain-like_cys_pep_sf"/>
</dbReference>
<reference evidence="2 3" key="1">
    <citation type="journal article" date="2019" name="Sci. Data">
        <title>Hybrid genome assembly and annotation of Danionella translucida.</title>
        <authorList>
            <person name="Kadobianskyi M."/>
            <person name="Schulze L."/>
            <person name="Schuelke M."/>
            <person name="Judkewitz B."/>
        </authorList>
    </citation>
    <scope>NUCLEOTIDE SEQUENCE [LARGE SCALE GENOMIC DNA]</scope>
    <source>
        <strain evidence="2 3">Bolton</strain>
    </source>
</reference>
<accession>A0A553QM93</accession>
<protein>
    <recommendedName>
        <fullName evidence="1">USP domain-containing protein</fullName>
    </recommendedName>
</protein>
<dbReference type="GO" id="GO:0004843">
    <property type="term" value="F:cysteine-type deubiquitinase activity"/>
    <property type="evidence" value="ECO:0007669"/>
    <property type="project" value="InterPro"/>
</dbReference>
<dbReference type="GO" id="GO:0005829">
    <property type="term" value="C:cytosol"/>
    <property type="evidence" value="ECO:0007669"/>
    <property type="project" value="TreeGrafter"/>
</dbReference>
<dbReference type="STRING" id="623744.A0A553QM93"/>
<dbReference type="PANTHER" id="PTHR24006:SF796">
    <property type="entry name" value="UBL CARBOXYL-TERMINAL HYDROLASE 18-RELATED"/>
    <property type="match status" value="1"/>
</dbReference>
<dbReference type="EMBL" id="SRMA01025793">
    <property type="protein sequence ID" value="TRY90838.1"/>
    <property type="molecule type" value="Genomic_DNA"/>
</dbReference>
<evidence type="ECO:0000313" key="2">
    <source>
        <dbReference type="EMBL" id="TRY90838.1"/>
    </source>
</evidence>
<feature type="domain" description="USP" evidence="1">
    <location>
        <begin position="27"/>
        <end position="332"/>
    </location>
</feature>
<dbReference type="PANTHER" id="PTHR24006">
    <property type="entry name" value="UBIQUITIN CARBOXYL-TERMINAL HYDROLASE"/>
    <property type="match status" value="1"/>
</dbReference>
<dbReference type="AlphaFoldDB" id="A0A553QM93"/>
<reference evidence="2" key="2">
    <citation type="submission" date="2019-04" db="EMBL/GenBank/DDBJ databases">
        <authorList>
            <person name="Kadobianskyi M."/>
            <person name="Schulze L."/>
            <person name="Schuelke M."/>
            <person name="Judkewitz B."/>
        </authorList>
    </citation>
    <scope>NUCLEOTIDE SEQUENCE</scope>
    <source>
        <strain evidence="2">Bolton</strain>
        <tissue evidence="2">Whole-body</tissue>
    </source>
</reference>
<dbReference type="Gene3D" id="3.90.70.10">
    <property type="entry name" value="Cysteine proteinases"/>
    <property type="match status" value="1"/>
</dbReference>
<dbReference type="FunFam" id="3.90.70.10:FF:000167">
    <property type="entry name" value="Ubiquitin specific peptidase 18"/>
    <property type="match status" value="1"/>
</dbReference>
<dbReference type="PROSITE" id="PS00973">
    <property type="entry name" value="USP_2"/>
    <property type="match status" value="1"/>
</dbReference>
<sequence length="338" mass="39014">MGEKFTKMAQRISAGWISESYKDFQVRGLINYNLSCCVNALLQSFSATTELLDIFYKWDLSESAVQSNVPLQLKKALLSMKEITHPAPHKRFIECLYRHAIYRNSQLDADEIFHLILNLSQKQMNDHELAQELQSLYEIKMEIQVTCSACKYKHRMTNSLFSLPLAIPDEENTLESCVNFLFKKQDLVGSEKFYCTHCENKQESSHELELVSLPQILCIHLKRFRNECGVTRKLTSNVIFPENFEESVFAAGQSGNKVSIDSSRPCEQYSLFAVIVHIGSAMSGHYTAFIRPNLEQAWYYADDSRVNQVTWEDVQYTYKGRNTAYLLLYRKKSLEQSG</sequence>
<proteinExistence type="predicted"/>
<dbReference type="Pfam" id="PF00443">
    <property type="entry name" value="UCH"/>
    <property type="match status" value="1"/>
</dbReference>
<name>A0A553QM93_9TELE</name>
<dbReference type="InterPro" id="IPR018200">
    <property type="entry name" value="USP_CS"/>
</dbReference>
<dbReference type="SUPFAM" id="SSF54001">
    <property type="entry name" value="Cysteine proteinases"/>
    <property type="match status" value="1"/>
</dbReference>
<dbReference type="PROSITE" id="PS50235">
    <property type="entry name" value="USP_3"/>
    <property type="match status" value="1"/>
</dbReference>